<organism evidence="3 4">
    <name type="scientific">Kingdonia uniflora</name>
    <dbReference type="NCBI Taxonomy" id="39325"/>
    <lineage>
        <taxon>Eukaryota</taxon>
        <taxon>Viridiplantae</taxon>
        <taxon>Streptophyta</taxon>
        <taxon>Embryophyta</taxon>
        <taxon>Tracheophyta</taxon>
        <taxon>Spermatophyta</taxon>
        <taxon>Magnoliopsida</taxon>
        <taxon>Ranunculales</taxon>
        <taxon>Circaeasteraceae</taxon>
        <taxon>Kingdonia</taxon>
    </lineage>
</organism>
<evidence type="ECO:0000313" key="3">
    <source>
        <dbReference type="EMBL" id="KAF6169573.1"/>
    </source>
</evidence>
<reference evidence="3 4" key="1">
    <citation type="journal article" date="2020" name="IScience">
        <title>Genome Sequencing of the Endangered Kingdonia uniflora (Circaeasteraceae, Ranunculales) Reveals Potential Mechanisms of Evolutionary Specialization.</title>
        <authorList>
            <person name="Sun Y."/>
            <person name="Deng T."/>
            <person name="Zhang A."/>
            <person name="Moore M.J."/>
            <person name="Landis J.B."/>
            <person name="Lin N."/>
            <person name="Zhang H."/>
            <person name="Zhang X."/>
            <person name="Huang J."/>
            <person name="Zhang X."/>
            <person name="Sun H."/>
            <person name="Wang H."/>
        </authorList>
    </citation>
    <scope>NUCLEOTIDE SEQUENCE [LARGE SCALE GENOMIC DNA]</scope>
    <source>
        <strain evidence="3">TB1705</strain>
        <tissue evidence="3">Leaf</tissue>
    </source>
</reference>
<keyword evidence="1" id="KW-0677">Repeat</keyword>
<protein>
    <recommendedName>
        <fullName evidence="5">Pentatricopeptide repeat-containing protein</fullName>
    </recommendedName>
</protein>
<dbReference type="AlphaFoldDB" id="A0A7J7NR53"/>
<dbReference type="OrthoDB" id="1937829at2759"/>
<accession>A0A7J7NR53</accession>
<evidence type="ECO:0000313" key="4">
    <source>
        <dbReference type="Proteomes" id="UP000541444"/>
    </source>
</evidence>
<gene>
    <name evidence="3" type="ORF">GIB67_000846</name>
</gene>
<dbReference type="EMBL" id="JACGCM010000633">
    <property type="protein sequence ID" value="KAF6169573.1"/>
    <property type="molecule type" value="Genomic_DNA"/>
</dbReference>
<proteinExistence type="predicted"/>
<name>A0A7J7NR53_9MAGN</name>
<feature type="repeat" description="PPR" evidence="2">
    <location>
        <begin position="40"/>
        <end position="74"/>
    </location>
</feature>
<evidence type="ECO:0000256" key="1">
    <source>
        <dbReference type="ARBA" id="ARBA00022737"/>
    </source>
</evidence>
<keyword evidence="4" id="KW-1185">Reference proteome</keyword>
<dbReference type="InterPro" id="IPR046960">
    <property type="entry name" value="PPR_At4g14850-like_plant"/>
</dbReference>
<evidence type="ECO:0008006" key="5">
    <source>
        <dbReference type="Google" id="ProtNLM"/>
    </source>
</evidence>
<dbReference type="Pfam" id="PF01535">
    <property type="entry name" value="PPR"/>
    <property type="match status" value="1"/>
</dbReference>
<dbReference type="PANTHER" id="PTHR47926">
    <property type="entry name" value="PENTATRICOPEPTIDE REPEAT-CONTAINING PROTEIN"/>
    <property type="match status" value="1"/>
</dbReference>
<dbReference type="PANTHER" id="PTHR47926:SF426">
    <property type="entry name" value="TETRATRICOPEPTIDE-LIKE HELICAL DOMAIN SUPERFAMILY, DYW DOMAIN-CONTAINING PROTEIN"/>
    <property type="match status" value="1"/>
</dbReference>
<feature type="repeat" description="PPR" evidence="2">
    <location>
        <begin position="5"/>
        <end position="39"/>
    </location>
</feature>
<dbReference type="NCBIfam" id="TIGR00756">
    <property type="entry name" value="PPR"/>
    <property type="match status" value="2"/>
</dbReference>
<dbReference type="InterPro" id="IPR002885">
    <property type="entry name" value="PPR_rpt"/>
</dbReference>
<dbReference type="GO" id="GO:0003723">
    <property type="term" value="F:RNA binding"/>
    <property type="evidence" value="ECO:0007669"/>
    <property type="project" value="InterPro"/>
</dbReference>
<sequence length="131" mass="14491">MGRRDVVSWNVILMAYFSNGEGEKVLDLFRRTISEGVMLNSASWNSIIGGCIQNGKKDKALELLAKMQNSGFKANRITISTVLPAYTDLESMRTGKEIHAYSLRNQFAEDIMVGTALAFMYAKCGDLKLSG</sequence>
<dbReference type="InterPro" id="IPR011990">
    <property type="entry name" value="TPR-like_helical_dom_sf"/>
</dbReference>
<dbReference type="Proteomes" id="UP000541444">
    <property type="component" value="Unassembled WGS sequence"/>
</dbReference>
<dbReference type="Gene3D" id="1.25.40.10">
    <property type="entry name" value="Tetratricopeptide repeat domain"/>
    <property type="match status" value="1"/>
</dbReference>
<dbReference type="GO" id="GO:0009451">
    <property type="term" value="P:RNA modification"/>
    <property type="evidence" value="ECO:0007669"/>
    <property type="project" value="InterPro"/>
</dbReference>
<dbReference type="PROSITE" id="PS51375">
    <property type="entry name" value="PPR"/>
    <property type="match status" value="2"/>
</dbReference>
<dbReference type="Pfam" id="PF13041">
    <property type="entry name" value="PPR_2"/>
    <property type="match status" value="1"/>
</dbReference>
<evidence type="ECO:0000256" key="2">
    <source>
        <dbReference type="PROSITE-ProRule" id="PRU00708"/>
    </source>
</evidence>
<comment type="caution">
    <text evidence="3">The sequence shown here is derived from an EMBL/GenBank/DDBJ whole genome shotgun (WGS) entry which is preliminary data.</text>
</comment>